<dbReference type="PANTHER" id="PTHR48167">
    <property type="entry name" value="EXPRESSED PROTEIN"/>
    <property type="match status" value="1"/>
</dbReference>
<dbReference type="EMBL" id="JAGKQH010000007">
    <property type="protein sequence ID" value="KAG6595284.1"/>
    <property type="molecule type" value="Genomic_DNA"/>
</dbReference>
<reference evidence="1 2" key="1">
    <citation type="journal article" date="2021" name="Hortic Res">
        <title>The domestication of Cucurbita argyrosperma as revealed by the genome of its wild relative.</title>
        <authorList>
            <person name="Barrera-Redondo J."/>
            <person name="Sanchez-de la Vega G."/>
            <person name="Aguirre-Liguori J.A."/>
            <person name="Castellanos-Morales G."/>
            <person name="Gutierrez-Guerrero Y.T."/>
            <person name="Aguirre-Dugua X."/>
            <person name="Aguirre-Planter E."/>
            <person name="Tenaillon M.I."/>
            <person name="Lira-Saade R."/>
            <person name="Eguiarte L.E."/>
        </authorList>
    </citation>
    <scope>NUCLEOTIDE SEQUENCE [LARGE SCALE GENOMIC DNA]</scope>
    <source>
        <strain evidence="1">JBR-2021</strain>
    </source>
</reference>
<dbReference type="PANTHER" id="PTHR48167:SF2">
    <property type="entry name" value="EXPRESSED PROTEIN"/>
    <property type="match status" value="1"/>
</dbReference>
<evidence type="ECO:0008006" key="3">
    <source>
        <dbReference type="Google" id="ProtNLM"/>
    </source>
</evidence>
<name>A0AAV6NEY8_9ROSI</name>
<accession>A0AAV6NEY8</accession>
<proteinExistence type="predicted"/>
<dbReference type="AlphaFoldDB" id="A0AAV6NEY8"/>
<dbReference type="Proteomes" id="UP000685013">
    <property type="component" value="Chromosome 7"/>
</dbReference>
<keyword evidence="2" id="KW-1185">Reference proteome</keyword>
<organism evidence="1 2">
    <name type="scientific">Cucurbita argyrosperma subsp. sororia</name>
    <dbReference type="NCBI Taxonomy" id="37648"/>
    <lineage>
        <taxon>Eukaryota</taxon>
        <taxon>Viridiplantae</taxon>
        <taxon>Streptophyta</taxon>
        <taxon>Embryophyta</taxon>
        <taxon>Tracheophyta</taxon>
        <taxon>Spermatophyta</taxon>
        <taxon>Magnoliopsida</taxon>
        <taxon>eudicotyledons</taxon>
        <taxon>Gunneridae</taxon>
        <taxon>Pentapetalae</taxon>
        <taxon>rosids</taxon>
        <taxon>fabids</taxon>
        <taxon>Cucurbitales</taxon>
        <taxon>Cucurbitaceae</taxon>
        <taxon>Cucurbiteae</taxon>
        <taxon>Cucurbita</taxon>
    </lineage>
</organism>
<feature type="non-terminal residue" evidence="1">
    <location>
        <position position="1"/>
    </location>
</feature>
<sequence length="241" mass="27231">MSALGLLRKALRSHFVTPSARANHGLPVFFRQSPRFFSTEGEQPPLESPADPFLDTSKTAGLVYGKLSGITRNTLKTDIVNLLEGCNLNLDDVKVEYNRSFTPTSMMMQFPSRQAYDNAFRVIGRKGRLYRLERADRSQWDLLSPYNGKTGCTLNTRVCSEFSSVLLQGIPRNALVEDVERFLLGCDYDATSINMFFRASFPEPMRLATVLFPSPTQAMHAFLTKNRGFCLNNQILMRVLQ</sequence>
<evidence type="ECO:0000313" key="1">
    <source>
        <dbReference type="EMBL" id="KAG6595284.1"/>
    </source>
</evidence>
<comment type="caution">
    <text evidence="1">The sequence shown here is derived from an EMBL/GenBank/DDBJ whole genome shotgun (WGS) entry which is preliminary data.</text>
</comment>
<protein>
    <recommendedName>
        <fullName evidence="3">Ribosomal protein S24e family protein</fullName>
    </recommendedName>
</protein>
<gene>
    <name evidence="1" type="ORF">SDJN03_11837</name>
</gene>
<evidence type="ECO:0000313" key="2">
    <source>
        <dbReference type="Proteomes" id="UP000685013"/>
    </source>
</evidence>